<reference evidence="1 2" key="1">
    <citation type="journal article" date="2018" name="Genome Biol. Evol.">
        <title>Complete Genome Sequence of Streptococcus ruminantium sp. nov. GUT-187T (=DSM 104980T =JCM 31869T), the Type Strain of S. ruminantium, and Comparison with Genome Sequences of Streptococcus suis Strains.</title>
        <authorList>
            <person name="Tohya M."/>
            <person name="Sekizaki T."/>
            <person name="Miyoshi-Akiyama T."/>
        </authorList>
    </citation>
    <scope>NUCLEOTIDE SEQUENCE [LARGE SCALE GENOMIC DNA]</scope>
    <source>
        <strain evidence="1 2">GUT187T</strain>
    </source>
</reference>
<protein>
    <submittedName>
        <fullName evidence="1">Uncharacterized protein</fullName>
    </submittedName>
</protein>
<evidence type="ECO:0000313" key="1">
    <source>
        <dbReference type="EMBL" id="BBA93627.1"/>
    </source>
</evidence>
<gene>
    <name evidence="1" type="ORF">SR187_10150</name>
</gene>
<dbReference type="EMBL" id="AP018400">
    <property type="protein sequence ID" value="BBA93627.1"/>
    <property type="molecule type" value="Genomic_DNA"/>
</dbReference>
<dbReference type="KEGG" id="srq:SR187_10150"/>
<dbReference type="Proteomes" id="UP000269331">
    <property type="component" value="Chromosome"/>
</dbReference>
<name>A0A2Z5TRM3_9STRE</name>
<organism evidence="1 2">
    <name type="scientific">Streptococcus ruminantium</name>
    <dbReference type="NCBI Taxonomy" id="1917441"/>
    <lineage>
        <taxon>Bacteria</taxon>
        <taxon>Bacillati</taxon>
        <taxon>Bacillota</taxon>
        <taxon>Bacilli</taxon>
        <taxon>Lactobacillales</taxon>
        <taxon>Streptococcaceae</taxon>
        <taxon>Streptococcus</taxon>
    </lineage>
</organism>
<evidence type="ECO:0000313" key="2">
    <source>
        <dbReference type="Proteomes" id="UP000269331"/>
    </source>
</evidence>
<dbReference type="AlphaFoldDB" id="A0A2Z5TRM3"/>
<accession>A0A2Z5TRM3</accession>
<proteinExistence type="predicted"/>
<sequence>MLAANMINKWVEVVREYYFKTHDNIFPDEPKLWGENCTPS</sequence>